<reference evidence="1" key="2">
    <citation type="submission" date="2021-12" db="EMBL/GenBank/DDBJ databases">
        <title>Resequencing data analysis of finger millet.</title>
        <authorList>
            <person name="Hatakeyama M."/>
            <person name="Aluri S."/>
            <person name="Balachadran M.T."/>
            <person name="Sivarajan S.R."/>
            <person name="Poveda L."/>
            <person name="Shimizu-Inatsugi R."/>
            <person name="Schlapbach R."/>
            <person name="Sreeman S.M."/>
            <person name="Shimizu K.K."/>
        </authorList>
    </citation>
    <scope>NUCLEOTIDE SEQUENCE</scope>
</reference>
<protein>
    <recommendedName>
        <fullName evidence="3">Secreted protein</fullName>
    </recommendedName>
</protein>
<dbReference type="AlphaFoldDB" id="A0AAV5FDS8"/>
<evidence type="ECO:0000313" key="1">
    <source>
        <dbReference type="EMBL" id="GJN32959.1"/>
    </source>
</evidence>
<organism evidence="1 2">
    <name type="scientific">Eleusine coracana subsp. coracana</name>
    <dbReference type="NCBI Taxonomy" id="191504"/>
    <lineage>
        <taxon>Eukaryota</taxon>
        <taxon>Viridiplantae</taxon>
        <taxon>Streptophyta</taxon>
        <taxon>Embryophyta</taxon>
        <taxon>Tracheophyta</taxon>
        <taxon>Spermatophyta</taxon>
        <taxon>Magnoliopsida</taxon>
        <taxon>Liliopsida</taxon>
        <taxon>Poales</taxon>
        <taxon>Poaceae</taxon>
        <taxon>PACMAD clade</taxon>
        <taxon>Chloridoideae</taxon>
        <taxon>Cynodonteae</taxon>
        <taxon>Eleusininae</taxon>
        <taxon>Eleusine</taxon>
    </lineage>
</organism>
<accession>A0AAV5FDS8</accession>
<sequence>MVVVVVVVVVEALNVPLVAVAVVEELNVPLVAVAVAEELNVPLLVVVVVEEELNVPLVAVAAVAVEEEHLNGLCWMTVEEVGVGVDHLTSILVVTEVAVAEQLHCHMILEAVVEVEAVVVVEVQ</sequence>
<reference evidence="1" key="1">
    <citation type="journal article" date="2018" name="DNA Res.">
        <title>Multiple hybrid de novo genome assembly of finger millet, an orphan allotetraploid crop.</title>
        <authorList>
            <person name="Hatakeyama M."/>
            <person name="Aluri S."/>
            <person name="Balachadran M.T."/>
            <person name="Sivarajan S.R."/>
            <person name="Patrignani A."/>
            <person name="Gruter S."/>
            <person name="Poveda L."/>
            <person name="Shimizu-Inatsugi R."/>
            <person name="Baeten J."/>
            <person name="Francoijs K.J."/>
            <person name="Nataraja K.N."/>
            <person name="Reddy Y.A.N."/>
            <person name="Phadnis S."/>
            <person name="Ravikumar R.L."/>
            <person name="Schlapbach R."/>
            <person name="Sreeman S.M."/>
            <person name="Shimizu K.K."/>
        </authorList>
    </citation>
    <scope>NUCLEOTIDE SEQUENCE</scope>
</reference>
<proteinExistence type="predicted"/>
<gene>
    <name evidence="1" type="primary">gb21507</name>
    <name evidence="1" type="ORF">PR202_gb21507</name>
</gene>
<keyword evidence="2" id="KW-1185">Reference proteome</keyword>
<dbReference type="Proteomes" id="UP001054889">
    <property type="component" value="Unassembled WGS sequence"/>
</dbReference>
<dbReference type="EMBL" id="BQKI01000084">
    <property type="protein sequence ID" value="GJN32959.1"/>
    <property type="molecule type" value="Genomic_DNA"/>
</dbReference>
<name>A0AAV5FDS8_ELECO</name>
<evidence type="ECO:0008006" key="3">
    <source>
        <dbReference type="Google" id="ProtNLM"/>
    </source>
</evidence>
<comment type="caution">
    <text evidence="1">The sequence shown here is derived from an EMBL/GenBank/DDBJ whole genome shotgun (WGS) entry which is preliminary data.</text>
</comment>
<evidence type="ECO:0000313" key="2">
    <source>
        <dbReference type="Proteomes" id="UP001054889"/>
    </source>
</evidence>